<dbReference type="EMBL" id="FOGG01000044">
    <property type="protein sequence ID" value="SES22198.1"/>
    <property type="molecule type" value="Genomic_DNA"/>
</dbReference>
<name>A0A1H9VKZ3_9SPHI</name>
<feature type="compositionally biased region" description="Low complexity" evidence="1">
    <location>
        <begin position="32"/>
        <end position="46"/>
    </location>
</feature>
<evidence type="ECO:0000313" key="3">
    <source>
        <dbReference type="Proteomes" id="UP000199572"/>
    </source>
</evidence>
<sequence length="46" mass="5066">MKAQKLSKRILFVFKKSIIINDSNHQKATDPTNTTTSSTSTSGLLI</sequence>
<dbReference type="RefSeq" id="WP_175474641.1">
    <property type="nucleotide sequence ID" value="NZ_FOGG01000044.1"/>
</dbReference>
<dbReference type="Proteomes" id="UP000199572">
    <property type="component" value="Unassembled WGS sequence"/>
</dbReference>
<dbReference type="AlphaFoldDB" id="A0A1H9VKZ3"/>
<reference evidence="2 3" key="1">
    <citation type="submission" date="2016-10" db="EMBL/GenBank/DDBJ databases">
        <authorList>
            <person name="de Groot N.N."/>
        </authorList>
    </citation>
    <scope>NUCLEOTIDE SEQUENCE [LARGE SCALE GENOMIC DNA]</scope>
    <source>
        <strain evidence="2 3">DSM 18610</strain>
    </source>
</reference>
<protein>
    <submittedName>
        <fullName evidence="2">Uncharacterized protein</fullName>
    </submittedName>
</protein>
<keyword evidence="3" id="KW-1185">Reference proteome</keyword>
<evidence type="ECO:0000256" key="1">
    <source>
        <dbReference type="SAM" id="MobiDB-lite"/>
    </source>
</evidence>
<evidence type="ECO:0000313" key="2">
    <source>
        <dbReference type="EMBL" id="SES22198.1"/>
    </source>
</evidence>
<organism evidence="2 3">
    <name type="scientific">Pedobacter rhizosphaerae</name>
    <dbReference type="NCBI Taxonomy" id="390241"/>
    <lineage>
        <taxon>Bacteria</taxon>
        <taxon>Pseudomonadati</taxon>
        <taxon>Bacteroidota</taxon>
        <taxon>Sphingobacteriia</taxon>
        <taxon>Sphingobacteriales</taxon>
        <taxon>Sphingobacteriaceae</taxon>
        <taxon>Pedobacter</taxon>
    </lineage>
</organism>
<accession>A0A1H9VKZ3</accession>
<feature type="region of interest" description="Disordered" evidence="1">
    <location>
        <begin position="24"/>
        <end position="46"/>
    </location>
</feature>
<gene>
    <name evidence="2" type="ORF">SAMN04488023_14428</name>
</gene>
<proteinExistence type="predicted"/>